<dbReference type="AlphaFoldDB" id="A0A815X4W6"/>
<evidence type="ECO:0000313" key="3">
    <source>
        <dbReference type="EMBL" id="CAF1661260.1"/>
    </source>
</evidence>
<evidence type="ECO:0000313" key="5">
    <source>
        <dbReference type="Proteomes" id="UP000663877"/>
    </source>
</evidence>
<keyword evidence="4" id="KW-1185">Reference proteome</keyword>
<keyword evidence="1" id="KW-1133">Transmembrane helix</keyword>
<keyword evidence="1" id="KW-0472">Membrane</keyword>
<evidence type="ECO:0000313" key="2">
    <source>
        <dbReference type="EMBL" id="CAF1551187.1"/>
    </source>
</evidence>
<dbReference type="Proteomes" id="UP000663832">
    <property type="component" value="Unassembled WGS sequence"/>
</dbReference>
<reference evidence="2" key="1">
    <citation type="submission" date="2021-02" db="EMBL/GenBank/DDBJ databases">
        <authorList>
            <person name="Nowell W R."/>
        </authorList>
    </citation>
    <scope>NUCLEOTIDE SEQUENCE</scope>
</reference>
<dbReference type="EMBL" id="CAJNOI010004700">
    <property type="protein sequence ID" value="CAF1551187.1"/>
    <property type="molecule type" value="Genomic_DNA"/>
</dbReference>
<name>A0A815X4W6_9BILA</name>
<proteinExistence type="predicted"/>
<organism evidence="2 5">
    <name type="scientific">Adineta steineri</name>
    <dbReference type="NCBI Taxonomy" id="433720"/>
    <lineage>
        <taxon>Eukaryota</taxon>
        <taxon>Metazoa</taxon>
        <taxon>Spiralia</taxon>
        <taxon>Gnathifera</taxon>
        <taxon>Rotifera</taxon>
        <taxon>Eurotatoria</taxon>
        <taxon>Bdelloidea</taxon>
        <taxon>Adinetida</taxon>
        <taxon>Adinetidae</taxon>
        <taxon>Adineta</taxon>
    </lineage>
</organism>
<evidence type="ECO:0000256" key="1">
    <source>
        <dbReference type="SAM" id="Phobius"/>
    </source>
</evidence>
<evidence type="ECO:0000313" key="4">
    <source>
        <dbReference type="Proteomes" id="UP000663832"/>
    </source>
</evidence>
<protein>
    <submittedName>
        <fullName evidence="2">Uncharacterized protein</fullName>
    </submittedName>
</protein>
<feature type="transmembrane region" description="Helical" evidence="1">
    <location>
        <begin position="198"/>
        <end position="217"/>
    </location>
</feature>
<dbReference type="Proteomes" id="UP000663877">
    <property type="component" value="Unassembled WGS sequence"/>
</dbReference>
<keyword evidence="1" id="KW-0812">Transmembrane</keyword>
<dbReference type="OrthoDB" id="10084826at2759"/>
<comment type="caution">
    <text evidence="2">The sequence shown here is derived from an EMBL/GenBank/DDBJ whole genome shotgun (WGS) entry which is preliminary data.</text>
</comment>
<gene>
    <name evidence="2" type="ORF">BJG266_LOCUS46253</name>
    <name evidence="3" type="ORF">QVE165_LOCUS63281</name>
</gene>
<accession>A0A815X4W6</accession>
<sequence>MPLNIPISCQQRQKADNCEVYVRFYYHDRTYAVEFGTTFISRYYRSVYILPKNYLSYTAMYSCSHNDNCAIDFANKKVLDLSNRTFNVNSVTNQLSNVLLEHRQPSDPALRCYDNEECASGMCQVEYDTSNNKVNKRGCEPVGIARVHVFDGGNLPSLDIECNRTICNSPEAYNEVKQILFQHNLTDINGRINDGQKLCASAVLLIILFHLFVFYITNFSSYKN</sequence>
<dbReference type="EMBL" id="CAJNOM010005097">
    <property type="protein sequence ID" value="CAF1661260.1"/>
    <property type="molecule type" value="Genomic_DNA"/>
</dbReference>